<gene>
    <name evidence="6" type="primary">tcmN_1</name>
    <name evidence="5" type="ORF">Lmor_0583</name>
    <name evidence="6" type="ORF">NCTC12239_02073</name>
</gene>
<dbReference type="STRING" id="39962.Lmor_0583"/>
<evidence type="ECO:0000256" key="3">
    <source>
        <dbReference type="ARBA" id="ARBA00022691"/>
    </source>
</evidence>
<evidence type="ECO:0000256" key="1">
    <source>
        <dbReference type="ARBA" id="ARBA00022603"/>
    </source>
</evidence>
<dbReference type="EMBL" id="LNYN01000013">
    <property type="protein sequence ID" value="KTD37391.1"/>
    <property type="molecule type" value="Genomic_DNA"/>
</dbReference>
<reference evidence="5 7" key="1">
    <citation type="submission" date="2015-11" db="EMBL/GenBank/DDBJ databases">
        <title>Genomic analysis of 38 Legionella species identifies large and diverse effector repertoires.</title>
        <authorList>
            <person name="Burstein D."/>
            <person name="Amaro F."/>
            <person name="Zusman T."/>
            <person name="Lifshitz Z."/>
            <person name="Cohen O."/>
            <person name="Gilbert J.A."/>
            <person name="Pupko T."/>
            <person name="Shuman H.A."/>
            <person name="Segal G."/>
        </authorList>
    </citation>
    <scope>NUCLEOTIDE SEQUENCE [LARGE SCALE GENOMIC DNA]</scope>
    <source>
        <strain evidence="5 7">ATCC 43877</strain>
    </source>
</reference>
<dbReference type="PROSITE" id="PS51683">
    <property type="entry name" value="SAM_OMT_II"/>
    <property type="match status" value="1"/>
</dbReference>
<dbReference type="InterPro" id="IPR016461">
    <property type="entry name" value="COMT-like"/>
</dbReference>
<evidence type="ECO:0000313" key="7">
    <source>
        <dbReference type="Proteomes" id="UP000054985"/>
    </source>
</evidence>
<dbReference type="InterPro" id="IPR001077">
    <property type="entry name" value="COMT_C"/>
</dbReference>
<dbReference type="AlphaFoldDB" id="A0A378K5J3"/>
<dbReference type="EMBL" id="UGOG01000001">
    <property type="protein sequence ID" value="STX63131.1"/>
    <property type="molecule type" value="Genomic_DNA"/>
</dbReference>
<dbReference type="Gene3D" id="1.10.10.10">
    <property type="entry name" value="Winged helix-like DNA-binding domain superfamily/Winged helix DNA-binding domain"/>
    <property type="match status" value="1"/>
</dbReference>
<dbReference type="InterPro" id="IPR036388">
    <property type="entry name" value="WH-like_DNA-bd_sf"/>
</dbReference>
<dbReference type="Proteomes" id="UP000254040">
    <property type="component" value="Unassembled WGS sequence"/>
</dbReference>
<accession>A0A378K5J3</accession>
<reference evidence="6 8" key="2">
    <citation type="submission" date="2018-06" db="EMBL/GenBank/DDBJ databases">
        <authorList>
            <consortium name="Pathogen Informatics"/>
            <person name="Doyle S."/>
        </authorList>
    </citation>
    <scope>NUCLEOTIDE SEQUENCE [LARGE SCALE GENOMIC DNA]</scope>
    <source>
        <strain evidence="6 8">NCTC12239</strain>
    </source>
</reference>
<evidence type="ECO:0000313" key="6">
    <source>
        <dbReference type="EMBL" id="STX63131.1"/>
    </source>
</evidence>
<dbReference type="PANTHER" id="PTHR11746">
    <property type="entry name" value="O-METHYLTRANSFERASE"/>
    <property type="match status" value="1"/>
</dbReference>
<feature type="domain" description="O-methyltransferase C-terminal" evidence="4">
    <location>
        <begin position="179"/>
        <end position="343"/>
    </location>
</feature>
<dbReference type="SUPFAM" id="SSF53335">
    <property type="entry name" value="S-adenosyl-L-methionine-dependent methyltransferases"/>
    <property type="match status" value="1"/>
</dbReference>
<keyword evidence="3" id="KW-0949">S-adenosyl-L-methionine</keyword>
<dbReference type="OrthoDB" id="582216at2"/>
<dbReference type="GO" id="GO:0008171">
    <property type="term" value="F:O-methyltransferase activity"/>
    <property type="evidence" value="ECO:0007669"/>
    <property type="project" value="InterPro"/>
</dbReference>
<dbReference type="InterPro" id="IPR029063">
    <property type="entry name" value="SAM-dependent_MTases_sf"/>
</dbReference>
<dbReference type="Pfam" id="PF00891">
    <property type="entry name" value="Methyltransf_2"/>
    <property type="match status" value="1"/>
</dbReference>
<organism evidence="6 8">
    <name type="scientific">Legionella moravica</name>
    <dbReference type="NCBI Taxonomy" id="39962"/>
    <lineage>
        <taxon>Bacteria</taxon>
        <taxon>Pseudomonadati</taxon>
        <taxon>Pseudomonadota</taxon>
        <taxon>Gammaproteobacteria</taxon>
        <taxon>Legionellales</taxon>
        <taxon>Legionellaceae</taxon>
        <taxon>Legionella</taxon>
    </lineage>
</organism>
<dbReference type="GO" id="GO:0032259">
    <property type="term" value="P:methylation"/>
    <property type="evidence" value="ECO:0007669"/>
    <property type="project" value="UniProtKB-KW"/>
</dbReference>
<dbReference type="CDD" id="cd02440">
    <property type="entry name" value="AdoMet_MTases"/>
    <property type="match status" value="1"/>
</dbReference>
<dbReference type="Proteomes" id="UP000054985">
    <property type="component" value="Unassembled WGS sequence"/>
</dbReference>
<keyword evidence="2 6" id="KW-0808">Transferase</keyword>
<sequence length="366" mass="42087">MMISWLKKWFSKDDNHTYSEHSLASVTSKKYNTDFYNNYFSLIAQGAQLKLIEAMFSLNLFSLFEHQKCVLERDIIEQLGLMPNRALKWLHLLADEHFLVKITTEDGKEAYQLPDEFIALLQGDSKYWMTMFFASWSEIADENLTDALRFGSIRKQVFWPPKTEAQVKRVEEWMTYTADQPLRCILNHIDFSRVTQLLDVGGGDGTMACSIVNTYPHLQATVYNVPLAAKLARNTIEAKGLSGTVAVLEGNFINEDSFPSGYDLILFSRVLFDWDESLCRKLLRMAYHALPEKGMVAVCEFFKDEADPACLVAEYRYIFFDAFAVDIMKTPEEYHAMLKEIGFTIIIPNTSKQQPLYDCTLILAQK</sequence>
<evidence type="ECO:0000313" key="5">
    <source>
        <dbReference type="EMBL" id="KTD37391.1"/>
    </source>
</evidence>
<dbReference type="Gene3D" id="3.40.50.150">
    <property type="entry name" value="Vaccinia Virus protein VP39"/>
    <property type="match status" value="1"/>
</dbReference>
<protein>
    <submittedName>
        <fullName evidence="5 6">Hydroxyneurosporene (C20) methyltransferase</fullName>
    </submittedName>
</protein>
<evidence type="ECO:0000256" key="2">
    <source>
        <dbReference type="ARBA" id="ARBA00022679"/>
    </source>
</evidence>
<keyword evidence="7" id="KW-1185">Reference proteome</keyword>
<keyword evidence="1 6" id="KW-0489">Methyltransferase</keyword>
<proteinExistence type="predicted"/>
<dbReference type="RefSeq" id="WP_035922332.1">
    <property type="nucleotide sequence ID" value="NZ_CAAAJG010000011.1"/>
</dbReference>
<evidence type="ECO:0000259" key="4">
    <source>
        <dbReference type="Pfam" id="PF00891"/>
    </source>
</evidence>
<name>A0A378K5J3_9GAMM</name>
<evidence type="ECO:0000313" key="8">
    <source>
        <dbReference type="Proteomes" id="UP000254040"/>
    </source>
</evidence>